<evidence type="ECO:0000313" key="3">
    <source>
        <dbReference type="Proteomes" id="UP000682308"/>
    </source>
</evidence>
<dbReference type="Proteomes" id="UP000682308">
    <property type="component" value="Unassembled WGS sequence"/>
</dbReference>
<dbReference type="Pfam" id="PF01425">
    <property type="entry name" value="Amidase"/>
    <property type="match status" value="1"/>
</dbReference>
<name>A0A941FHT8_9ACTN</name>
<evidence type="ECO:0000313" key="2">
    <source>
        <dbReference type="EMBL" id="MBR8640372.1"/>
    </source>
</evidence>
<accession>A0A941FHT8</accession>
<sequence>MSDALTSQDTTTPTPQEAITDYARQARWTAVPEAPETGAPMSSPLPERVTARARGTLGAEEWRTAEATWSDLADARYRACVQRAPLGPDAPPVRVGVKDTVDVAGFPTRLGLRGHRHHAGVSNPAIAALPSDLATVTAKVVTTELNIGVGSECVNPYVPRIDPGGSSTGTAVSVAAGICDLGLGTDVLGSVRWPAGQCGTVGLRMTQRTPLLEGVFPLSPPMDALGWATRSAADLAYLWPLLGLDRLGAQRPAGEGPYRIGVVADVDGPEGTCGPVMRRTLEAACGFLEASGQRLGPVRVDDLWALRGPAWELCARQAWDAYQLWRPWVPADLHETTRGALEVGAKVQDDRYAWILERLAHTRATVEGDFDAAGVDAWLLPLDPAPPPDLAAADARVSTIPAPGDPDYDLRVAYTPLASFAGLPALTMPVARDERGAPLCVQLIARRDHEPLLIRLAGLLEEAVGPLGFTPS</sequence>
<dbReference type="InterPro" id="IPR023631">
    <property type="entry name" value="Amidase_dom"/>
</dbReference>
<dbReference type="EMBL" id="JAGTPG010000002">
    <property type="protein sequence ID" value="MBR8640372.1"/>
    <property type="molecule type" value="Genomic_DNA"/>
</dbReference>
<gene>
    <name evidence="2" type="ORF">KEF29_16445</name>
</gene>
<protein>
    <submittedName>
        <fullName evidence="2">Amidase</fullName>
    </submittedName>
</protein>
<dbReference type="GO" id="GO:0003824">
    <property type="term" value="F:catalytic activity"/>
    <property type="evidence" value="ECO:0007669"/>
    <property type="project" value="InterPro"/>
</dbReference>
<dbReference type="PANTHER" id="PTHR11895:SF176">
    <property type="entry name" value="AMIDASE AMID-RELATED"/>
    <property type="match status" value="1"/>
</dbReference>
<comment type="caution">
    <text evidence="2">The sequence shown here is derived from an EMBL/GenBank/DDBJ whole genome shotgun (WGS) entry which is preliminary data.</text>
</comment>
<evidence type="ECO:0000259" key="1">
    <source>
        <dbReference type="Pfam" id="PF01425"/>
    </source>
</evidence>
<dbReference type="SUPFAM" id="SSF75304">
    <property type="entry name" value="Amidase signature (AS) enzymes"/>
    <property type="match status" value="1"/>
</dbReference>
<reference evidence="2 3" key="1">
    <citation type="submission" date="2021-04" db="EMBL/GenBank/DDBJ databases">
        <title>Characterization of the biosynthetic gene cluster of new lipopeptides with antitumor activity in the genome of the marine Streptomyces PHM034.</title>
        <authorList>
            <person name="Ceniceros A."/>
            <person name="Canedo L."/>
            <person name="Mendez C."/>
            <person name="Olano C."/>
            <person name="Schleissner C."/>
            <person name="Cuevas C."/>
            <person name="De La Calle F."/>
            <person name="Salas J.A."/>
        </authorList>
    </citation>
    <scope>NUCLEOTIDE SEQUENCE [LARGE SCALE GENOMIC DNA]</scope>
    <source>
        <strain evidence="2 3">PHM034</strain>
    </source>
</reference>
<proteinExistence type="predicted"/>
<dbReference type="InterPro" id="IPR000120">
    <property type="entry name" value="Amidase"/>
</dbReference>
<organism evidence="2 3">
    <name type="scientific">Streptomyces tuirus</name>
    <dbReference type="NCBI Taxonomy" id="68278"/>
    <lineage>
        <taxon>Bacteria</taxon>
        <taxon>Bacillati</taxon>
        <taxon>Actinomycetota</taxon>
        <taxon>Actinomycetes</taxon>
        <taxon>Kitasatosporales</taxon>
        <taxon>Streptomycetaceae</taxon>
        <taxon>Streptomyces</taxon>
    </lineage>
</organism>
<keyword evidence="3" id="KW-1185">Reference proteome</keyword>
<dbReference type="AlphaFoldDB" id="A0A941FHT8"/>
<dbReference type="InterPro" id="IPR036928">
    <property type="entry name" value="AS_sf"/>
</dbReference>
<dbReference type="Gene3D" id="3.90.1300.10">
    <property type="entry name" value="Amidase signature (AS) domain"/>
    <property type="match status" value="1"/>
</dbReference>
<dbReference type="PANTHER" id="PTHR11895">
    <property type="entry name" value="TRANSAMIDASE"/>
    <property type="match status" value="1"/>
</dbReference>
<feature type="domain" description="Amidase" evidence="1">
    <location>
        <begin position="95"/>
        <end position="453"/>
    </location>
</feature>